<dbReference type="InterPro" id="IPR012368">
    <property type="entry name" value="OxRdtase_Mopterin-bd_su_IorB"/>
</dbReference>
<accession>A0A919AS29</accession>
<dbReference type="Gene3D" id="3.30.365.10">
    <property type="entry name" value="Aldehyde oxidase/xanthine dehydrogenase, molybdopterin binding domain"/>
    <property type="match status" value="4"/>
</dbReference>
<evidence type="ECO:0000313" key="3">
    <source>
        <dbReference type="Proteomes" id="UP000630923"/>
    </source>
</evidence>
<dbReference type="Gene3D" id="3.90.1170.50">
    <property type="entry name" value="Aldehyde oxidase/xanthine dehydrogenase, a/b hammerhead"/>
    <property type="match status" value="1"/>
</dbReference>
<reference evidence="2" key="2">
    <citation type="submission" date="2020-09" db="EMBL/GenBank/DDBJ databases">
        <authorList>
            <person name="Sun Q."/>
            <person name="Kim S."/>
        </authorList>
    </citation>
    <scope>NUCLEOTIDE SEQUENCE</scope>
    <source>
        <strain evidence="2">KCTC 42590</strain>
    </source>
</reference>
<dbReference type="Proteomes" id="UP000630923">
    <property type="component" value="Unassembled WGS sequence"/>
</dbReference>
<gene>
    <name evidence="2" type="ORF">GCM10017044_12360</name>
</gene>
<dbReference type="Pfam" id="PF20256">
    <property type="entry name" value="MoCoBD_2"/>
    <property type="match status" value="2"/>
</dbReference>
<dbReference type="InterPro" id="IPR046867">
    <property type="entry name" value="AldOxase/xan_DH_MoCoBD2"/>
</dbReference>
<dbReference type="InterPro" id="IPR037165">
    <property type="entry name" value="AldOxase/xan_DH_Mopterin-bd_sf"/>
</dbReference>
<dbReference type="InterPro" id="IPR006311">
    <property type="entry name" value="TAT_signal"/>
</dbReference>
<sequence>MTQITVNRRDALRIFCIGGALVAVAPGALGKANNAATIAELFDGKLGPFVRIEPDNRITIMAPVPDMGTGVETALPMIVAEELDADWSLVDVERMPSKIIEDTDGELRFEYALQGTGGSATVRTAWRPLKRCGQFARHVILLAASKQLNVPVSSLTTYKGHVRVNGRTKSYPYADFITTAGMESADLVKRTWVEHDYKVLELDFPTTIAPDKKREDYSIVGTEKHQSRIYQTLTGTDPYGIDHEFPGQTYASIERCPYFYGGVKSFDATKAKTVPGVLAVLEVPDLKSEQRPFKLNSPGVAVIATNYWAAFKARSLLEIEWDEGPCTHENNEWHRQNCIDAATKGERRNIYTSGDVEEALSKAATVVEAQYEAPHFAHMTMEPINCNALVTGATCTVAGSIQFPDTAKLAAKHITGLDYDAIDIIPSRIGCGFGRKASADYVAEAVYLAKEVKKPVKVIWSREDDTRHDFFNPQSVTTFRGGIAADGSITAWESLFASQGGTRMDGFPVQLIPNMKVERVRGDSRVPLGPWRGPGHNLAGYYTEGFLNELAEAAGRDPLEIRLDLLGEDRSLPFNDWYPEKGDGGISTKRMKDVLQTAAQHANWNHSRPKEKGKGRGIASYFTFGGYVAMVVDVSVANDGSFTVDRVTAGVDCGMVINPLGAKAQIESGIIDGLSTVLYQNVQIERGRVLTGNFDDQRLLRINEAPKEIDIHFTGTDGEPFGTGEIALPAFIPALLAALHEATGVRIRKLPIGDQLQTI</sequence>
<dbReference type="GO" id="GO:0016491">
    <property type="term" value="F:oxidoreductase activity"/>
    <property type="evidence" value="ECO:0007669"/>
    <property type="project" value="InterPro"/>
</dbReference>
<dbReference type="PIRSF" id="PIRSF036389">
    <property type="entry name" value="IOR_B"/>
    <property type="match status" value="1"/>
</dbReference>
<dbReference type="RefSeq" id="WP_191250909.1">
    <property type="nucleotide sequence ID" value="NZ_BNCI01000001.1"/>
</dbReference>
<feature type="domain" description="Aldehyde oxidase/xanthine dehydrogenase a/b hammerhead" evidence="1">
    <location>
        <begin position="234"/>
        <end position="325"/>
    </location>
</feature>
<dbReference type="PROSITE" id="PS51318">
    <property type="entry name" value="TAT"/>
    <property type="match status" value="1"/>
</dbReference>
<dbReference type="PANTHER" id="PTHR47495:SF1">
    <property type="entry name" value="BLL3820 PROTEIN"/>
    <property type="match status" value="1"/>
</dbReference>
<evidence type="ECO:0000313" key="2">
    <source>
        <dbReference type="EMBL" id="GHF19312.1"/>
    </source>
</evidence>
<evidence type="ECO:0000259" key="1">
    <source>
        <dbReference type="SMART" id="SM01008"/>
    </source>
</evidence>
<dbReference type="SUPFAM" id="SSF56003">
    <property type="entry name" value="Molybdenum cofactor-binding domain"/>
    <property type="match status" value="2"/>
</dbReference>
<dbReference type="AlphaFoldDB" id="A0A919AS29"/>
<comment type="caution">
    <text evidence="2">The sequence shown here is derived from an EMBL/GenBank/DDBJ whole genome shotgun (WGS) entry which is preliminary data.</text>
</comment>
<dbReference type="EMBL" id="BNCI01000001">
    <property type="protein sequence ID" value="GHF19312.1"/>
    <property type="molecule type" value="Genomic_DNA"/>
</dbReference>
<proteinExistence type="predicted"/>
<name>A0A919AS29_9PROT</name>
<dbReference type="SMART" id="SM01008">
    <property type="entry name" value="Ald_Xan_dh_C"/>
    <property type="match status" value="1"/>
</dbReference>
<dbReference type="Pfam" id="PF02738">
    <property type="entry name" value="MoCoBD_1"/>
    <property type="match status" value="1"/>
</dbReference>
<protein>
    <submittedName>
        <fullName evidence="2">Isoquinoline 1-oxidoreductase subunit beta</fullName>
    </submittedName>
</protein>
<dbReference type="PANTHER" id="PTHR47495">
    <property type="entry name" value="ALDEHYDE DEHYDROGENASE"/>
    <property type="match status" value="1"/>
</dbReference>
<dbReference type="InterPro" id="IPR052516">
    <property type="entry name" value="N-heterocyclic_Hydroxylase"/>
</dbReference>
<dbReference type="InterPro" id="IPR000674">
    <property type="entry name" value="Ald_Oxase/Xan_DH_a/b"/>
</dbReference>
<organism evidence="2 3">
    <name type="scientific">Kordiimonas sediminis</name>
    <dbReference type="NCBI Taxonomy" id="1735581"/>
    <lineage>
        <taxon>Bacteria</taxon>
        <taxon>Pseudomonadati</taxon>
        <taxon>Pseudomonadota</taxon>
        <taxon>Alphaproteobacteria</taxon>
        <taxon>Kordiimonadales</taxon>
        <taxon>Kordiimonadaceae</taxon>
        <taxon>Kordiimonas</taxon>
    </lineage>
</organism>
<dbReference type="InterPro" id="IPR008274">
    <property type="entry name" value="AldOxase/xan_DH_MoCoBD1"/>
</dbReference>
<reference evidence="2" key="1">
    <citation type="journal article" date="2014" name="Int. J. Syst. Evol. Microbiol.">
        <title>Complete genome sequence of Corynebacterium casei LMG S-19264T (=DSM 44701T), isolated from a smear-ripened cheese.</title>
        <authorList>
            <consortium name="US DOE Joint Genome Institute (JGI-PGF)"/>
            <person name="Walter F."/>
            <person name="Albersmeier A."/>
            <person name="Kalinowski J."/>
            <person name="Ruckert C."/>
        </authorList>
    </citation>
    <scope>NUCLEOTIDE SEQUENCE</scope>
    <source>
        <strain evidence="2">KCTC 42590</strain>
    </source>
</reference>
<keyword evidence="3" id="KW-1185">Reference proteome</keyword>